<reference evidence="1" key="2">
    <citation type="journal article" date="2024" name="Plant">
        <title>Genomic evolution and insights into agronomic trait innovations of Sesamum species.</title>
        <authorList>
            <person name="Miao H."/>
            <person name="Wang L."/>
            <person name="Qu L."/>
            <person name="Liu H."/>
            <person name="Sun Y."/>
            <person name="Le M."/>
            <person name="Wang Q."/>
            <person name="Wei S."/>
            <person name="Zheng Y."/>
            <person name="Lin W."/>
            <person name="Duan Y."/>
            <person name="Cao H."/>
            <person name="Xiong S."/>
            <person name="Wang X."/>
            <person name="Wei L."/>
            <person name="Li C."/>
            <person name="Ma Q."/>
            <person name="Ju M."/>
            <person name="Zhao R."/>
            <person name="Li G."/>
            <person name="Mu C."/>
            <person name="Tian Q."/>
            <person name="Mei H."/>
            <person name="Zhang T."/>
            <person name="Gao T."/>
            <person name="Zhang H."/>
        </authorList>
    </citation>
    <scope>NUCLEOTIDE SEQUENCE</scope>
    <source>
        <strain evidence="1">G02</strain>
    </source>
</reference>
<dbReference type="Gene3D" id="3.60.10.10">
    <property type="entry name" value="Endonuclease/exonuclease/phosphatase"/>
    <property type="match status" value="1"/>
</dbReference>
<dbReference type="EMBL" id="JACGWJ010000008">
    <property type="protein sequence ID" value="KAL0404368.1"/>
    <property type="molecule type" value="Genomic_DNA"/>
</dbReference>
<organism evidence="1">
    <name type="scientific">Sesamum radiatum</name>
    <name type="common">Black benniseed</name>
    <dbReference type="NCBI Taxonomy" id="300843"/>
    <lineage>
        <taxon>Eukaryota</taxon>
        <taxon>Viridiplantae</taxon>
        <taxon>Streptophyta</taxon>
        <taxon>Embryophyta</taxon>
        <taxon>Tracheophyta</taxon>
        <taxon>Spermatophyta</taxon>
        <taxon>Magnoliopsida</taxon>
        <taxon>eudicotyledons</taxon>
        <taxon>Gunneridae</taxon>
        <taxon>Pentapetalae</taxon>
        <taxon>asterids</taxon>
        <taxon>lamiids</taxon>
        <taxon>Lamiales</taxon>
        <taxon>Pedaliaceae</taxon>
        <taxon>Sesamum</taxon>
    </lineage>
</organism>
<protein>
    <submittedName>
        <fullName evidence="1">Uncharacterized protein</fullName>
    </submittedName>
</protein>
<name>A0AAW2THM5_SESRA</name>
<dbReference type="AlphaFoldDB" id="A0AAW2THM5"/>
<reference evidence="1" key="1">
    <citation type="submission" date="2020-06" db="EMBL/GenBank/DDBJ databases">
        <authorList>
            <person name="Li T."/>
            <person name="Hu X."/>
            <person name="Zhang T."/>
            <person name="Song X."/>
            <person name="Zhang H."/>
            <person name="Dai N."/>
            <person name="Sheng W."/>
            <person name="Hou X."/>
            <person name="Wei L."/>
        </authorList>
    </citation>
    <scope>NUCLEOTIDE SEQUENCE</scope>
    <source>
        <strain evidence="1">G02</strain>
        <tissue evidence="1">Leaf</tissue>
    </source>
</reference>
<dbReference type="PANTHER" id="PTHR33710:SF64">
    <property type="entry name" value="ENDONUCLEASE_EXONUCLEASE_PHOSPHATASE DOMAIN-CONTAINING PROTEIN"/>
    <property type="match status" value="1"/>
</dbReference>
<dbReference type="SUPFAM" id="SSF56219">
    <property type="entry name" value="DNase I-like"/>
    <property type="match status" value="1"/>
</dbReference>
<comment type="caution">
    <text evidence="1">The sequence shown here is derived from an EMBL/GenBank/DDBJ whole genome shotgun (WGS) entry which is preliminary data.</text>
</comment>
<sequence>MWEKLLELGQPLSMPWLILGDLNSVKSPEKKQLGVAPTWYELKDFVDCCLALRLHGAPTTVCYYTWYSNNDGNPVWCKLDNVLLNNEWLELDLHCGTHFCSPGCLSDHSPDHPNFLATVENGWNMNVEGTLQFSFYRKLKALKVPLKTFNNLHYSHISVRAKEADLALQDAQMQLEFDPKNAAIQGS</sequence>
<accession>A0AAW2THM5</accession>
<proteinExistence type="predicted"/>
<gene>
    <name evidence="1" type="ORF">Sradi_2077600</name>
</gene>
<dbReference type="PANTHER" id="PTHR33710">
    <property type="entry name" value="BNAC02G09200D PROTEIN"/>
    <property type="match status" value="1"/>
</dbReference>
<evidence type="ECO:0000313" key="1">
    <source>
        <dbReference type="EMBL" id="KAL0404368.1"/>
    </source>
</evidence>
<dbReference type="InterPro" id="IPR036691">
    <property type="entry name" value="Endo/exonu/phosph_ase_sf"/>
</dbReference>